<organism evidence="4 5">
    <name type="scientific">Dielma fastidiosa</name>
    <dbReference type="NCBI Taxonomy" id="1034346"/>
    <lineage>
        <taxon>Bacteria</taxon>
        <taxon>Bacillati</taxon>
        <taxon>Bacillota</taxon>
        <taxon>Erysipelotrichia</taxon>
        <taxon>Erysipelotrichales</taxon>
        <taxon>Erysipelotrichaceae</taxon>
        <taxon>Dielma</taxon>
    </lineage>
</organism>
<dbReference type="OrthoDB" id="9801008at2"/>
<dbReference type="InterPro" id="IPR010982">
    <property type="entry name" value="Lambda_DNA-bd_dom_sf"/>
</dbReference>
<feature type="transmembrane region" description="Helical" evidence="2">
    <location>
        <begin position="82"/>
        <end position="100"/>
    </location>
</feature>
<sequence>MEDEKLGLQLQDLRIKKNMTQEMVAEYMNISRQTISKWEANKSKPSTKNLIRLAEFFEVPLSRLTGTVDHEKEINISKFNRSFMMLTTTIYSGSCILYSLGKGDALLQGICLFIIFVMGILMSFGIWKLKPEIRKKIAFEQLIFCIMCWLLNSILPLYIGNIITMLVALAISAFWVKRVVLKLQMTN</sequence>
<dbReference type="RefSeq" id="WP_022936548.1">
    <property type="nucleotide sequence ID" value="NZ_CABKRQ010000001.1"/>
</dbReference>
<dbReference type="Gene3D" id="1.10.260.40">
    <property type="entry name" value="lambda repressor-like DNA-binding domains"/>
    <property type="match status" value="1"/>
</dbReference>
<dbReference type="CDD" id="cd00093">
    <property type="entry name" value="HTH_XRE"/>
    <property type="match status" value="1"/>
</dbReference>
<keyword evidence="1 4" id="KW-0238">DNA-binding</keyword>
<reference evidence="4 5" key="1">
    <citation type="submission" date="2018-05" db="EMBL/GenBank/DDBJ databases">
        <title>Genomic Encyclopedia of Type Strains, Phase IV (KMG-IV): sequencing the most valuable type-strain genomes for metagenomic binning, comparative biology and taxonomic classification.</title>
        <authorList>
            <person name="Goeker M."/>
        </authorList>
    </citation>
    <scope>NUCLEOTIDE SEQUENCE [LARGE SCALE GENOMIC DNA]</scope>
    <source>
        <strain evidence="4 5">JC118</strain>
    </source>
</reference>
<dbReference type="AlphaFoldDB" id="A0A318L822"/>
<feature type="transmembrane region" description="Helical" evidence="2">
    <location>
        <begin position="158"/>
        <end position="176"/>
    </location>
</feature>
<evidence type="ECO:0000313" key="4">
    <source>
        <dbReference type="EMBL" id="PXX81633.1"/>
    </source>
</evidence>
<comment type="caution">
    <text evidence="4">The sequence shown here is derived from an EMBL/GenBank/DDBJ whole genome shotgun (WGS) entry which is preliminary data.</text>
</comment>
<dbReference type="PANTHER" id="PTHR46558:SF11">
    <property type="entry name" value="HTH-TYPE TRANSCRIPTIONAL REGULATOR XRE"/>
    <property type="match status" value="1"/>
</dbReference>
<feature type="transmembrane region" description="Helical" evidence="2">
    <location>
        <begin position="106"/>
        <end position="125"/>
    </location>
</feature>
<evidence type="ECO:0000313" key="5">
    <source>
        <dbReference type="Proteomes" id="UP000247612"/>
    </source>
</evidence>
<dbReference type="SUPFAM" id="SSF47413">
    <property type="entry name" value="lambda repressor-like DNA-binding domains"/>
    <property type="match status" value="1"/>
</dbReference>
<dbReference type="GO" id="GO:0003677">
    <property type="term" value="F:DNA binding"/>
    <property type="evidence" value="ECO:0007669"/>
    <property type="project" value="UniProtKB-KW"/>
</dbReference>
<accession>A0A318L822</accession>
<keyword evidence="2" id="KW-0812">Transmembrane</keyword>
<proteinExistence type="predicted"/>
<evidence type="ECO:0000259" key="3">
    <source>
        <dbReference type="PROSITE" id="PS50943"/>
    </source>
</evidence>
<dbReference type="STRING" id="1034346.GCA_000313565_00241"/>
<protein>
    <submittedName>
        <fullName evidence="4">DNA-binding XRE family transcriptional regulator</fullName>
    </submittedName>
</protein>
<keyword evidence="2" id="KW-0472">Membrane</keyword>
<dbReference type="PANTHER" id="PTHR46558">
    <property type="entry name" value="TRACRIPTIONAL REGULATORY PROTEIN-RELATED-RELATED"/>
    <property type="match status" value="1"/>
</dbReference>
<dbReference type="InterPro" id="IPR001387">
    <property type="entry name" value="Cro/C1-type_HTH"/>
</dbReference>
<keyword evidence="5" id="KW-1185">Reference proteome</keyword>
<dbReference type="EMBL" id="QJKH01000001">
    <property type="protein sequence ID" value="PXX81633.1"/>
    <property type="molecule type" value="Genomic_DNA"/>
</dbReference>
<evidence type="ECO:0000256" key="1">
    <source>
        <dbReference type="ARBA" id="ARBA00023125"/>
    </source>
</evidence>
<gene>
    <name evidence="4" type="ORF">DES51_101244</name>
</gene>
<evidence type="ECO:0000256" key="2">
    <source>
        <dbReference type="SAM" id="Phobius"/>
    </source>
</evidence>
<dbReference type="Pfam" id="PF01381">
    <property type="entry name" value="HTH_3"/>
    <property type="match status" value="1"/>
</dbReference>
<dbReference type="PROSITE" id="PS50943">
    <property type="entry name" value="HTH_CROC1"/>
    <property type="match status" value="1"/>
</dbReference>
<dbReference type="SMART" id="SM00530">
    <property type="entry name" value="HTH_XRE"/>
    <property type="match status" value="1"/>
</dbReference>
<dbReference type="Proteomes" id="UP000247612">
    <property type="component" value="Unassembled WGS sequence"/>
</dbReference>
<name>A0A318L822_9FIRM</name>
<keyword evidence="2" id="KW-1133">Transmembrane helix</keyword>
<feature type="domain" description="HTH cro/C1-type" evidence="3">
    <location>
        <begin position="10"/>
        <end position="64"/>
    </location>
</feature>